<dbReference type="STRING" id="94128.A0A2A3E3R3"/>
<evidence type="ECO:0000256" key="5">
    <source>
        <dbReference type="RuleBase" id="RU363050"/>
    </source>
</evidence>
<dbReference type="GO" id="GO:0051011">
    <property type="term" value="F:microtubule minus-end binding"/>
    <property type="evidence" value="ECO:0007669"/>
    <property type="project" value="TreeGrafter"/>
</dbReference>
<feature type="domain" description="Gamma tubulin complex component protein N-terminal" evidence="7">
    <location>
        <begin position="283"/>
        <end position="571"/>
    </location>
</feature>
<keyword evidence="3 5" id="KW-0493">Microtubule</keyword>
<dbReference type="Gene3D" id="1.20.120.1900">
    <property type="entry name" value="Gamma-tubulin complex, C-terminal domain"/>
    <property type="match status" value="1"/>
</dbReference>
<comment type="similarity">
    <text evidence="1 5">Belongs to the TUBGCP family.</text>
</comment>
<dbReference type="InterPro" id="IPR007259">
    <property type="entry name" value="GCP"/>
</dbReference>
<dbReference type="CDD" id="cd22572">
    <property type="entry name" value="GCP5_NTD"/>
    <property type="match status" value="1"/>
</dbReference>
<dbReference type="GO" id="GO:0031122">
    <property type="term" value="P:cytoplasmic microtubule organization"/>
    <property type="evidence" value="ECO:0007669"/>
    <property type="project" value="TreeGrafter"/>
</dbReference>
<evidence type="ECO:0000256" key="1">
    <source>
        <dbReference type="ARBA" id="ARBA00010337"/>
    </source>
</evidence>
<dbReference type="GO" id="GO:0005874">
    <property type="term" value="C:microtubule"/>
    <property type="evidence" value="ECO:0007669"/>
    <property type="project" value="UniProtKB-KW"/>
</dbReference>
<comment type="subcellular location">
    <subcellularLocation>
        <location evidence="5">Cytoplasm</location>
        <location evidence="5">Cytoskeleton</location>
        <location evidence="5">Microtubule organizing center</location>
    </subcellularLocation>
</comment>
<evidence type="ECO:0000256" key="2">
    <source>
        <dbReference type="ARBA" id="ARBA00022490"/>
    </source>
</evidence>
<name>A0A2A3E3R3_APICC</name>
<dbReference type="InterPro" id="IPR059169">
    <property type="entry name" value="GCP5_N_ext"/>
</dbReference>
<dbReference type="OrthoDB" id="66546at2759"/>
<dbReference type="GO" id="GO:0043015">
    <property type="term" value="F:gamma-tubulin binding"/>
    <property type="evidence" value="ECO:0007669"/>
    <property type="project" value="InterPro"/>
</dbReference>
<dbReference type="InterPro" id="IPR042241">
    <property type="entry name" value="GCP_C_sf"/>
</dbReference>
<protein>
    <recommendedName>
        <fullName evidence="5">Gamma-tubulin complex component</fullName>
    </recommendedName>
</protein>
<dbReference type="GO" id="GO:0000922">
    <property type="term" value="C:spindle pole"/>
    <property type="evidence" value="ECO:0007669"/>
    <property type="project" value="InterPro"/>
</dbReference>
<dbReference type="GO" id="GO:0000930">
    <property type="term" value="C:gamma-tubulin complex"/>
    <property type="evidence" value="ECO:0007669"/>
    <property type="project" value="TreeGrafter"/>
</dbReference>
<reference evidence="8 9" key="1">
    <citation type="submission" date="2014-07" db="EMBL/GenBank/DDBJ databases">
        <title>Genomic and transcriptomic analysis on Apis cerana provide comprehensive insights into honey bee biology.</title>
        <authorList>
            <person name="Diao Q."/>
            <person name="Sun L."/>
            <person name="Zheng H."/>
            <person name="Zheng H."/>
            <person name="Xu S."/>
            <person name="Wang S."/>
            <person name="Zeng Z."/>
            <person name="Hu F."/>
            <person name="Su S."/>
            <person name="Wu J."/>
        </authorList>
    </citation>
    <scope>NUCLEOTIDE SEQUENCE [LARGE SCALE GENOMIC DNA]</scope>
    <source>
        <tissue evidence="8">Pupae without intestine</tissue>
    </source>
</reference>
<evidence type="ECO:0000256" key="3">
    <source>
        <dbReference type="ARBA" id="ARBA00022701"/>
    </source>
</evidence>
<keyword evidence="4 5" id="KW-0206">Cytoskeleton</keyword>
<dbReference type="EMBL" id="KZ288425">
    <property type="protein sequence ID" value="PBC25932.1"/>
    <property type="molecule type" value="Genomic_DNA"/>
</dbReference>
<keyword evidence="2 5" id="KW-0963">Cytoplasm</keyword>
<evidence type="ECO:0000259" key="7">
    <source>
        <dbReference type="Pfam" id="PF17681"/>
    </source>
</evidence>
<dbReference type="GO" id="GO:0051225">
    <property type="term" value="P:spindle assembly"/>
    <property type="evidence" value="ECO:0007669"/>
    <property type="project" value="TreeGrafter"/>
</dbReference>
<dbReference type="Proteomes" id="UP000242457">
    <property type="component" value="Unassembled WGS sequence"/>
</dbReference>
<accession>A0A2A3E3R3</accession>
<dbReference type="GO" id="GO:0051321">
    <property type="term" value="P:meiotic cell cycle"/>
    <property type="evidence" value="ECO:0007669"/>
    <property type="project" value="TreeGrafter"/>
</dbReference>
<dbReference type="PANTHER" id="PTHR19302:SF33">
    <property type="entry name" value="GAMMA-TUBULIN COMPLEX COMPONENT 5"/>
    <property type="match status" value="1"/>
</dbReference>
<dbReference type="PANTHER" id="PTHR19302">
    <property type="entry name" value="GAMMA TUBULIN COMPLEX PROTEIN"/>
    <property type="match status" value="1"/>
</dbReference>
<gene>
    <name evidence="8" type="ORF">APICC_04650</name>
</gene>
<evidence type="ECO:0000313" key="8">
    <source>
        <dbReference type="EMBL" id="PBC25932.1"/>
    </source>
</evidence>
<dbReference type="Pfam" id="PF17681">
    <property type="entry name" value="GCP_N_terminal"/>
    <property type="match status" value="1"/>
</dbReference>
<organism evidence="8 9">
    <name type="scientific">Apis cerana cerana</name>
    <name type="common">Oriental honeybee</name>
    <dbReference type="NCBI Taxonomy" id="94128"/>
    <lineage>
        <taxon>Eukaryota</taxon>
        <taxon>Metazoa</taxon>
        <taxon>Ecdysozoa</taxon>
        <taxon>Arthropoda</taxon>
        <taxon>Hexapoda</taxon>
        <taxon>Insecta</taxon>
        <taxon>Pterygota</taxon>
        <taxon>Neoptera</taxon>
        <taxon>Endopterygota</taxon>
        <taxon>Hymenoptera</taxon>
        <taxon>Apocrita</taxon>
        <taxon>Aculeata</taxon>
        <taxon>Apoidea</taxon>
        <taxon>Anthophila</taxon>
        <taxon>Apidae</taxon>
        <taxon>Apis</taxon>
    </lineage>
</organism>
<evidence type="ECO:0000313" key="9">
    <source>
        <dbReference type="Proteomes" id="UP000242457"/>
    </source>
</evidence>
<dbReference type="Pfam" id="PF04130">
    <property type="entry name" value="GCP_C_terminal"/>
    <property type="match status" value="1"/>
</dbReference>
<dbReference type="InterPro" id="IPR041470">
    <property type="entry name" value="GCP_N"/>
</dbReference>
<proteinExistence type="inferred from homology"/>
<dbReference type="GO" id="GO:0000278">
    <property type="term" value="P:mitotic cell cycle"/>
    <property type="evidence" value="ECO:0007669"/>
    <property type="project" value="TreeGrafter"/>
</dbReference>
<sequence>MGTKILNDIHNDIKQLITAITSYEENEEGFQICERFCMTNIKHHRYLSVDSNSTKEAIKALIKKFSIHGKYDVAKKFEELVDTFVLSFNFEQHPQYDLQWHLLTLLLELANETYKSDLETLKLTRGECTFNITGENESEITEEIDWIEYLKEGQENFFNDYKSDTDSEWSNDTEDNVDIHSNFEVPINITDSNKAICIPSVEKELNKLSLALNEELNSKNWLLLNVQNSWWNELEWRKYPVKSNFFDAHFCEIWYKASGRNFYTLGTLSEYVVCRELLWMFYTPSQMVVFQQNEETKEFFIRPNISIPSLTIVAFNSILLPFCKYFSMIYDIEQFGIRLYSKQDDFCKKPPLTYETYNAILRQHLIQFKNEIINIEKTLMKQDSNFTFLSLSSILKKNLYNIKILYEVHKKSISNWILHPNWKCASKLLSSLYFEIQNSHNREKTNICISLYLASFTVYLNIIDTWLSEGRFEDWREEFIIARLSNSAISENSTQYETFSLRSLDNICLMDPIMQFLIKKVRYIGQSIELLVSLDRITDIWKINIKENELKKSLVDEFYIKLETEISKYSTNEQEKEEIFSSQQEEVTKNKYDEDVERNITKQLTEFNNPFLLKAFEDYLPPELLKRNNSDDINIPKIQNIKIETNIFKRLEKVSNYILPFRKILENILADILISRYNGASKLVKNIMSEEYKLELHLMLMRSVYMMEAGHIMNKFYQRLFHEIENNQMWNNSYFLSCILEEILSQWWSDLSSRWSITVSNIHTNQVLIAVDNITLHYAIGWPINIVLNEETFIKYNEIFRFQLKLKWALWTLNNLRFSDLEGTKLMCKRNKLEQFHIRRIESLRFCLLHAITSVHTYLSGQVLQNLSLMLEKSLTQAESLDTIISVHNEYLNKVHEHCLLTAEYEDLMATITNLIEMCNHIRARWNYKKLTFASEELDVLENSYNKYHTYLALALHNAVQNKDANYYELMLQYQINTKDIYIENNVTMYPLNNLSRSLLIEIAYQYLPPSGLPIPIPKIIHKLDWYSSSLNSEKSLPNDIILNEYEQTFSYIRWYQLEESVVTINLSPYILHREMQDFINDEKSEINY</sequence>
<feature type="domain" description="Gamma tubulin complex component C-terminal" evidence="6">
    <location>
        <begin position="694"/>
        <end position="959"/>
    </location>
</feature>
<evidence type="ECO:0000259" key="6">
    <source>
        <dbReference type="Pfam" id="PF04130"/>
    </source>
</evidence>
<evidence type="ECO:0000256" key="4">
    <source>
        <dbReference type="ARBA" id="ARBA00023212"/>
    </source>
</evidence>
<dbReference type="GO" id="GO:0007020">
    <property type="term" value="P:microtubule nucleation"/>
    <property type="evidence" value="ECO:0007669"/>
    <property type="project" value="InterPro"/>
</dbReference>
<dbReference type="InterPro" id="IPR040457">
    <property type="entry name" value="GCP_C"/>
</dbReference>
<dbReference type="AlphaFoldDB" id="A0A2A3E3R3"/>
<keyword evidence="9" id="KW-1185">Reference proteome</keyword>